<keyword evidence="2" id="KW-1185">Reference proteome</keyword>
<evidence type="ECO:0000313" key="2">
    <source>
        <dbReference type="Proteomes" id="UP001497522"/>
    </source>
</evidence>
<gene>
    <name evidence="1" type="ORF">CSSPJE1EN2_LOCUS12954</name>
</gene>
<organism evidence="1 2">
    <name type="scientific">Sphagnum jensenii</name>
    <dbReference type="NCBI Taxonomy" id="128206"/>
    <lineage>
        <taxon>Eukaryota</taxon>
        <taxon>Viridiplantae</taxon>
        <taxon>Streptophyta</taxon>
        <taxon>Embryophyta</taxon>
        <taxon>Bryophyta</taxon>
        <taxon>Sphagnophytina</taxon>
        <taxon>Sphagnopsida</taxon>
        <taxon>Sphagnales</taxon>
        <taxon>Sphagnaceae</taxon>
        <taxon>Sphagnum</taxon>
    </lineage>
</organism>
<dbReference type="Proteomes" id="UP001497522">
    <property type="component" value="Chromosome 19"/>
</dbReference>
<sequence>MAMGYMYDEALGFCTEYFSLYKHTQRRMWDPEEELADVGEVLQGRPRTKTLSNQELHLINEYVLMNSVATQALIREHEACQSRLEEARRRWKNLPKFTNHNL</sequence>
<proteinExistence type="predicted"/>
<reference evidence="1" key="1">
    <citation type="submission" date="2024-03" db="EMBL/GenBank/DDBJ databases">
        <authorList>
            <consortium name="ELIXIR-Norway"/>
            <consortium name="Elixir Norway"/>
        </authorList>
    </citation>
    <scope>NUCLEOTIDE SEQUENCE</scope>
</reference>
<evidence type="ECO:0000313" key="1">
    <source>
        <dbReference type="EMBL" id="CAK9870217.1"/>
    </source>
</evidence>
<protein>
    <submittedName>
        <fullName evidence="1">Uncharacterized protein</fullName>
    </submittedName>
</protein>
<accession>A0ABP1B547</accession>
<name>A0ABP1B547_9BRYO</name>
<dbReference type="EMBL" id="OZ023720">
    <property type="protein sequence ID" value="CAK9870217.1"/>
    <property type="molecule type" value="Genomic_DNA"/>
</dbReference>